<evidence type="ECO:0000313" key="12">
    <source>
        <dbReference type="Proteomes" id="UP000184368"/>
    </source>
</evidence>
<dbReference type="PANTHER" id="PTHR32507:SF0">
    <property type="entry name" value="NA(+)_H(+) ANTIPORTER 2-RELATED"/>
    <property type="match status" value="1"/>
</dbReference>
<feature type="transmembrane region" description="Helical" evidence="9">
    <location>
        <begin position="123"/>
        <end position="142"/>
    </location>
</feature>
<proteinExistence type="predicted"/>
<dbReference type="RefSeq" id="WP_073039839.1">
    <property type="nucleotide sequence ID" value="NZ_FQUO01000002.1"/>
</dbReference>
<keyword evidence="8 9" id="KW-0472">Membrane</keyword>
<sequence length="409" mass="45887">MGLVSTELLLIILCSLVILSYFFSIISQYIRVPSVLLLLFAGIGLRMIADAYQLNLRLPATLVEGLGVVGLIMIILEAGLDLKLGRDKIKLVRDSFLSALVILVVSVALITAILHIWLREDVISCIVYALPLSIMSSSITIPSIHNLTPAKKEFLVYEASFSDILGIMLFNYFAAPEILTAKSIGIFGFNIIISILLSIVISFLLFLVLARTKLNIKFFLVFSLLVVIYSGGKMLHLPSLLIILVFGMVINNWDKIPLPGLLKRYPQKEVDPLREFLHSITAESSFLIRTFFFILFGYTIDLSFINDQEVIVVGSLIVLAFFLIRLIYLKFYFRTQVVPEVFFIPRGLITIVLFFKIPTSLKLASFNDGILFFIILSTSIILSLGMILYKKPAEAVVEDPQFSERSDIL</sequence>
<feature type="transmembrane region" description="Helical" evidence="9">
    <location>
        <begin position="186"/>
        <end position="207"/>
    </location>
</feature>
<dbReference type="OrthoDB" id="643057at2"/>
<evidence type="ECO:0000256" key="6">
    <source>
        <dbReference type="ARBA" id="ARBA00022989"/>
    </source>
</evidence>
<dbReference type="PANTHER" id="PTHR32507">
    <property type="entry name" value="NA(+)/H(+) ANTIPORTER 1"/>
    <property type="match status" value="1"/>
</dbReference>
<evidence type="ECO:0000256" key="3">
    <source>
        <dbReference type="ARBA" id="ARBA00022449"/>
    </source>
</evidence>
<evidence type="ECO:0000256" key="4">
    <source>
        <dbReference type="ARBA" id="ARBA00022475"/>
    </source>
</evidence>
<feature type="transmembrane region" description="Helical" evidence="9">
    <location>
        <begin position="154"/>
        <end position="174"/>
    </location>
</feature>
<evidence type="ECO:0000256" key="1">
    <source>
        <dbReference type="ARBA" id="ARBA00004651"/>
    </source>
</evidence>
<dbReference type="EMBL" id="FQUO01000002">
    <property type="protein sequence ID" value="SHE65499.1"/>
    <property type="molecule type" value="Genomic_DNA"/>
</dbReference>
<keyword evidence="3" id="KW-0050">Antiport</keyword>
<dbReference type="GO" id="GO:1902600">
    <property type="term" value="P:proton transmembrane transport"/>
    <property type="evidence" value="ECO:0007669"/>
    <property type="project" value="InterPro"/>
</dbReference>
<name>A0A1M4V956_9BACT</name>
<dbReference type="InterPro" id="IPR038770">
    <property type="entry name" value="Na+/solute_symporter_sf"/>
</dbReference>
<dbReference type="Pfam" id="PF00999">
    <property type="entry name" value="Na_H_Exchanger"/>
    <property type="match status" value="1"/>
</dbReference>
<reference evidence="11 12" key="1">
    <citation type="submission" date="2016-11" db="EMBL/GenBank/DDBJ databases">
        <authorList>
            <person name="Jaros S."/>
            <person name="Januszkiewicz K."/>
            <person name="Wedrychowicz H."/>
        </authorList>
    </citation>
    <scope>NUCLEOTIDE SEQUENCE [LARGE SCALE GENOMIC DNA]</scope>
    <source>
        <strain evidence="11 12">DSM 26897</strain>
    </source>
</reference>
<protein>
    <submittedName>
        <fullName evidence="11">Sodium/proton antiporter, CPA1 family</fullName>
    </submittedName>
</protein>
<feature type="transmembrane region" description="Helical" evidence="9">
    <location>
        <begin position="341"/>
        <end position="358"/>
    </location>
</feature>
<dbReference type="InterPro" id="IPR006153">
    <property type="entry name" value="Cation/H_exchanger_TM"/>
</dbReference>
<keyword evidence="12" id="KW-1185">Reference proteome</keyword>
<evidence type="ECO:0000256" key="7">
    <source>
        <dbReference type="ARBA" id="ARBA00023065"/>
    </source>
</evidence>
<dbReference type="GO" id="GO:0005886">
    <property type="term" value="C:plasma membrane"/>
    <property type="evidence" value="ECO:0007669"/>
    <property type="project" value="UniProtKB-SubCell"/>
</dbReference>
<dbReference type="Gene3D" id="1.20.1530.20">
    <property type="match status" value="1"/>
</dbReference>
<keyword evidence="6 9" id="KW-1133">Transmembrane helix</keyword>
<evidence type="ECO:0000313" key="11">
    <source>
        <dbReference type="EMBL" id="SHE65499.1"/>
    </source>
</evidence>
<feature type="domain" description="Cation/H+ exchanger transmembrane" evidence="10">
    <location>
        <begin position="19"/>
        <end position="382"/>
    </location>
</feature>
<organism evidence="11 12">
    <name type="scientific">Cnuella takakiae</name>
    <dbReference type="NCBI Taxonomy" id="1302690"/>
    <lineage>
        <taxon>Bacteria</taxon>
        <taxon>Pseudomonadati</taxon>
        <taxon>Bacteroidota</taxon>
        <taxon>Chitinophagia</taxon>
        <taxon>Chitinophagales</taxon>
        <taxon>Chitinophagaceae</taxon>
        <taxon>Cnuella</taxon>
    </lineage>
</organism>
<dbReference type="GO" id="GO:0015297">
    <property type="term" value="F:antiporter activity"/>
    <property type="evidence" value="ECO:0007669"/>
    <property type="project" value="UniProtKB-KW"/>
</dbReference>
<feature type="transmembrane region" description="Helical" evidence="9">
    <location>
        <begin position="370"/>
        <end position="389"/>
    </location>
</feature>
<dbReference type="STRING" id="1302690.BUE76_12800"/>
<evidence type="ECO:0000259" key="10">
    <source>
        <dbReference type="Pfam" id="PF00999"/>
    </source>
</evidence>
<evidence type="ECO:0000256" key="9">
    <source>
        <dbReference type="SAM" id="Phobius"/>
    </source>
</evidence>
<gene>
    <name evidence="11" type="ORF">SAMN05444008_102182</name>
</gene>
<feature type="transmembrane region" description="Helical" evidence="9">
    <location>
        <begin position="96"/>
        <end position="117"/>
    </location>
</feature>
<feature type="transmembrane region" description="Helical" evidence="9">
    <location>
        <begin position="311"/>
        <end position="329"/>
    </location>
</feature>
<feature type="transmembrane region" description="Helical" evidence="9">
    <location>
        <begin position="6"/>
        <end position="23"/>
    </location>
</feature>
<keyword evidence="4" id="KW-1003">Cell membrane</keyword>
<feature type="transmembrane region" description="Helical" evidence="9">
    <location>
        <begin position="35"/>
        <end position="54"/>
    </location>
</feature>
<evidence type="ECO:0000256" key="5">
    <source>
        <dbReference type="ARBA" id="ARBA00022692"/>
    </source>
</evidence>
<keyword evidence="5 9" id="KW-0812">Transmembrane</keyword>
<accession>A0A1M4V956</accession>
<dbReference type="AlphaFoldDB" id="A0A1M4V956"/>
<evidence type="ECO:0000256" key="2">
    <source>
        <dbReference type="ARBA" id="ARBA00022448"/>
    </source>
</evidence>
<keyword evidence="2" id="KW-0813">Transport</keyword>
<keyword evidence="7" id="KW-0406">Ion transport</keyword>
<dbReference type="Proteomes" id="UP000184368">
    <property type="component" value="Unassembled WGS sequence"/>
</dbReference>
<evidence type="ECO:0000256" key="8">
    <source>
        <dbReference type="ARBA" id="ARBA00023136"/>
    </source>
</evidence>
<feature type="transmembrane region" description="Helical" evidence="9">
    <location>
        <begin position="286"/>
        <end position="305"/>
    </location>
</feature>
<comment type="subcellular location">
    <subcellularLocation>
        <location evidence="1">Cell membrane</location>
        <topology evidence="1">Multi-pass membrane protein</topology>
    </subcellularLocation>
</comment>